<dbReference type="SFLD" id="SFLDG01135">
    <property type="entry name" value="C1.5.6:_HAD__Beta-PGM__Phospha"/>
    <property type="match status" value="1"/>
</dbReference>
<dbReference type="PRINTS" id="PR00413">
    <property type="entry name" value="HADHALOGNASE"/>
</dbReference>
<evidence type="ECO:0000313" key="1">
    <source>
        <dbReference type="EMBL" id="MBF9237509.1"/>
    </source>
</evidence>
<dbReference type="SUPFAM" id="SSF56784">
    <property type="entry name" value="HAD-like"/>
    <property type="match status" value="1"/>
</dbReference>
<dbReference type="InterPro" id="IPR036412">
    <property type="entry name" value="HAD-like_sf"/>
</dbReference>
<dbReference type="CDD" id="cd16423">
    <property type="entry name" value="HAD_BPGM-like"/>
    <property type="match status" value="1"/>
</dbReference>
<dbReference type="NCBIfam" id="TIGR01549">
    <property type="entry name" value="HAD-SF-IA-v1"/>
    <property type="match status" value="1"/>
</dbReference>
<dbReference type="GO" id="GO:0016787">
    <property type="term" value="F:hydrolase activity"/>
    <property type="evidence" value="ECO:0007669"/>
    <property type="project" value="UniProtKB-KW"/>
</dbReference>
<sequence length="228" mass="24821">MIRTVIFDMDGVIIDTEPLHHHAFFTQFAELGIAVSAAEYATFLGGSTRNVFQRLKAEFGLPQDVESLLLRKRELFNKSFDEDAGLDLLPGVRGLIEDLRANDVQLVLASSASKATIARVFRRFELGPYFTHLVSGEDFERSKPDPAIFRHAAALAETPTAECIVIEDSANGVSAAKAAGIYCVGYASPHSAGQDLHHADRIIQHFSELTAQEIVGIRPVGKSVGQGE</sequence>
<dbReference type="InterPro" id="IPR006439">
    <property type="entry name" value="HAD-SF_hydro_IA"/>
</dbReference>
<organism evidence="1 2">
    <name type="scientific">Hymenobacter jeongseonensis</name>
    <dbReference type="NCBI Taxonomy" id="2791027"/>
    <lineage>
        <taxon>Bacteria</taxon>
        <taxon>Pseudomonadati</taxon>
        <taxon>Bacteroidota</taxon>
        <taxon>Cytophagia</taxon>
        <taxon>Cytophagales</taxon>
        <taxon>Hymenobacteraceae</taxon>
        <taxon>Hymenobacter</taxon>
    </lineage>
</organism>
<dbReference type="Proteomes" id="UP000597617">
    <property type="component" value="Unassembled WGS sequence"/>
</dbReference>
<dbReference type="SFLD" id="SFLDS00003">
    <property type="entry name" value="Haloacid_Dehalogenase"/>
    <property type="match status" value="1"/>
</dbReference>
<comment type="caution">
    <text evidence="1">The sequence shown here is derived from an EMBL/GenBank/DDBJ whole genome shotgun (WGS) entry which is preliminary data.</text>
</comment>
<accession>A0ABS0IGM3</accession>
<dbReference type="Pfam" id="PF13419">
    <property type="entry name" value="HAD_2"/>
    <property type="match status" value="1"/>
</dbReference>
<evidence type="ECO:0000313" key="2">
    <source>
        <dbReference type="Proteomes" id="UP000597617"/>
    </source>
</evidence>
<keyword evidence="1" id="KW-0378">Hydrolase</keyword>
<reference evidence="1 2" key="1">
    <citation type="submission" date="2020-11" db="EMBL/GenBank/DDBJ databases">
        <authorList>
            <person name="Kim M.K."/>
        </authorList>
    </citation>
    <scope>NUCLEOTIDE SEQUENCE [LARGE SCALE GENOMIC DNA]</scope>
    <source>
        <strain evidence="1 2">BT683</strain>
    </source>
</reference>
<name>A0ABS0IGM3_9BACT</name>
<gene>
    <name evidence="1" type="ORF">I2I05_08885</name>
</gene>
<dbReference type="Gene3D" id="1.10.150.240">
    <property type="entry name" value="Putative phosphatase, domain 2"/>
    <property type="match status" value="1"/>
</dbReference>
<dbReference type="InterPro" id="IPR023198">
    <property type="entry name" value="PGP-like_dom2"/>
</dbReference>
<dbReference type="InterPro" id="IPR041492">
    <property type="entry name" value="HAD_2"/>
</dbReference>
<keyword evidence="2" id="KW-1185">Reference proteome</keyword>
<dbReference type="SFLD" id="SFLDG01129">
    <property type="entry name" value="C1.5:_HAD__Beta-PGM__Phosphata"/>
    <property type="match status" value="1"/>
</dbReference>
<protein>
    <submittedName>
        <fullName evidence="1">HAD family hydrolase</fullName>
    </submittedName>
</protein>
<dbReference type="Gene3D" id="3.40.50.1000">
    <property type="entry name" value="HAD superfamily/HAD-like"/>
    <property type="match status" value="1"/>
</dbReference>
<dbReference type="PANTHER" id="PTHR18901">
    <property type="entry name" value="2-DEOXYGLUCOSE-6-PHOSPHATE PHOSPHATASE 2"/>
    <property type="match status" value="1"/>
</dbReference>
<dbReference type="EMBL" id="JADQDQ010000003">
    <property type="protein sequence ID" value="MBF9237509.1"/>
    <property type="molecule type" value="Genomic_DNA"/>
</dbReference>
<proteinExistence type="predicted"/>
<dbReference type="RefSeq" id="WP_196281879.1">
    <property type="nucleotide sequence ID" value="NZ_JADQDQ010000003.1"/>
</dbReference>
<dbReference type="InterPro" id="IPR023214">
    <property type="entry name" value="HAD_sf"/>
</dbReference>
<dbReference type="PANTHER" id="PTHR18901:SF38">
    <property type="entry name" value="PSEUDOURIDINE-5'-PHOSPHATASE"/>
    <property type="match status" value="1"/>
</dbReference>
<dbReference type="NCBIfam" id="TIGR01509">
    <property type="entry name" value="HAD-SF-IA-v3"/>
    <property type="match status" value="1"/>
</dbReference>